<gene>
    <name evidence="9" type="ORF">FYC62_12230</name>
</gene>
<evidence type="ECO:0000256" key="3">
    <source>
        <dbReference type="ARBA" id="ARBA00022670"/>
    </source>
</evidence>
<dbReference type="KEGG" id="pej:FYC62_12230"/>
<name>A0A5C0VI00_9SPHI</name>
<feature type="active site" description="Nucleophile" evidence="6">
    <location>
        <position position="108"/>
    </location>
</feature>
<dbReference type="GO" id="GO:0004180">
    <property type="term" value="F:carboxypeptidase activity"/>
    <property type="evidence" value="ECO:0007669"/>
    <property type="project" value="UniProtKB-KW"/>
</dbReference>
<dbReference type="EMBL" id="CP043329">
    <property type="protein sequence ID" value="QEK52328.1"/>
    <property type="molecule type" value="Genomic_DNA"/>
</dbReference>
<dbReference type="GO" id="GO:0006508">
    <property type="term" value="P:proteolysis"/>
    <property type="evidence" value="ECO:0007669"/>
    <property type="project" value="UniProtKB-KW"/>
</dbReference>
<dbReference type="PIRSF" id="PIRSF028757">
    <property type="entry name" value="LD-carboxypeptidase"/>
    <property type="match status" value="1"/>
</dbReference>
<dbReference type="InterPro" id="IPR003507">
    <property type="entry name" value="S66_fam"/>
</dbReference>
<dbReference type="Pfam" id="PF02016">
    <property type="entry name" value="Peptidase_S66"/>
    <property type="match status" value="1"/>
</dbReference>
<evidence type="ECO:0000256" key="1">
    <source>
        <dbReference type="ARBA" id="ARBA00010233"/>
    </source>
</evidence>
<evidence type="ECO:0000313" key="10">
    <source>
        <dbReference type="Proteomes" id="UP000323653"/>
    </source>
</evidence>
<sequence>MLQAPFLKAGDKIAITCPAKSLIKPMDDAIKLLSSWGLDVILGDTIHAQFHQFAGTDELRAQDFQRFIDDQDIKAIIAARGGYGSVRIIDQIDFSPLLSHPKWIVGFSDITVFHMHLQKLGLQSIHGQMPVTIPDSTALGLESLRKALFGEALQYEFPSHPLHIPGTCTGELIGGNLSILISLLGSASDIDYRDKILFIEDVGEYLYAIDRMIRALDRAGKLSQLKGLLVGGFTDLKDNDIPFGFSVEEIIHTVVKKYDYPVAFNFPAGHIKDNCALRLGEEVRVEIGELCKLSF</sequence>
<keyword evidence="5" id="KW-0720">Serine protease</keyword>
<dbReference type="Proteomes" id="UP000323653">
    <property type="component" value="Chromosome"/>
</dbReference>
<keyword evidence="10" id="KW-1185">Reference proteome</keyword>
<evidence type="ECO:0000259" key="7">
    <source>
        <dbReference type="Pfam" id="PF02016"/>
    </source>
</evidence>
<keyword evidence="4" id="KW-0378">Hydrolase</keyword>
<evidence type="ECO:0000256" key="2">
    <source>
        <dbReference type="ARBA" id="ARBA00022645"/>
    </source>
</evidence>
<accession>A0A5C0VI00</accession>
<dbReference type="AlphaFoldDB" id="A0A5C0VI00"/>
<dbReference type="GO" id="GO:0008236">
    <property type="term" value="F:serine-type peptidase activity"/>
    <property type="evidence" value="ECO:0007669"/>
    <property type="project" value="UniProtKB-KW"/>
</dbReference>
<dbReference type="InterPro" id="IPR029062">
    <property type="entry name" value="Class_I_gatase-like"/>
</dbReference>
<proteinExistence type="inferred from homology"/>
<evidence type="ECO:0000256" key="5">
    <source>
        <dbReference type="ARBA" id="ARBA00022825"/>
    </source>
</evidence>
<protein>
    <submittedName>
        <fullName evidence="9">LD-carboxypeptidase</fullName>
    </submittedName>
</protein>
<evidence type="ECO:0000313" key="9">
    <source>
        <dbReference type="EMBL" id="QEK52328.1"/>
    </source>
</evidence>
<feature type="active site" description="Charge relay system" evidence="6">
    <location>
        <position position="200"/>
    </location>
</feature>
<dbReference type="PANTHER" id="PTHR30237">
    <property type="entry name" value="MURAMOYLTETRAPEPTIDE CARBOXYPEPTIDASE"/>
    <property type="match status" value="1"/>
</dbReference>
<feature type="domain" description="LD-carboxypeptidase C-terminal" evidence="8">
    <location>
        <begin position="169"/>
        <end position="285"/>
    </location>
</feature>
<dbReference type="RefSeq" id="WP_149075127.1">
    <property type="nucleotide sequence ID" value="NZ_CP043329.1"/>
</dbReference>
<evidence type="ECO:0000256" key="4">
    <source>
        <dbReference type="ARBA" id="ARBA00022801"/>
    </source>
</evidence>
<dbReference type="InterPro" id="IPR027478">
    <property type="entry name" value="LdcA_N"/>
</dbReference>
<dbReference type="InterPro" id="IPR040449">
    <property type="entry name" value="Peptidase_S66_N"/>
</dbReference>
<evidence type="ECO:0000256" key="6">
    <source>
        <dbReference type="PIRSR" id="PIRSR028757-1"/>
    </source>
</evidence>
<dbReference type="Gene3D" id="3.40.50.10740">
    <property type="entry name" value="Class I glutamine amidotransferase-like"/>
    <property type="match status" value="1"/>
</dbReference>
<dbReference type="CDD" id="cd07025">
    <property type="entry name" value="Peptidase_S66"/>
    <property type="match status" value="1"/>
</dbReference>
<dbReference type="SUPFAM" id="SSF141986">
    <property type="entry name" value="LD-carboxypeptidase A C-terminal domain-like"/>
    <property type="match status" value="1"/>
</dbReference>
<feature type="domain" description="LD-carboxypeptidase N-terminal" evidence="7">
    <location>
        <begin position="13"/>
        <end position="127"/>
    </location>
</feature>
<feature type="active site" description="Charge relay system" evidence="6">
    <location>
        <position position="270"/>
    </location>
</feature>
<dbReference type="PANTHER" id="PTHR30237:SF2">
    <property type="entry name" value="MUREIN TETRAPEPTIDE CARBOXYPEPTIDASE"/>
    <property type="match status" value="1"/>
</dbReference>
<keyword evidence="2 9" id="KW-0121">Carboxypeptidase</keyword>
<evidence type="ECO:0000259" key="8">
    <source>
        <dbReference type="Pfam" id="PF17676"/>
    </source>
</evidence>
<dbReference type="Pfam" id="PF17676">
    <property type="entry name" value="Peptidase_S66C"/>
    <property type="match status" value="1"/>
</dbReference>
<dbReference type="InterPro" id="IPR040921">
    <property type="entry name" value="Peptidase_S66C"/>
</dbReference>
<comment type="similarity">
    <text evidence="1">Belongs to the peptidase S66 family.</text>
</comment>
<reference evidence="9 10" key="1">
    <citation type="submission" date="2019-08" db="EMBL/GenBank/DDBJ databases">
        <title>Pedobacter sp. nov., isolated from Han river, South Korea.</title>
        <authorList>
            <person name="Lee D.-H."/>
            <person name="Kim Y.-S."/>
            <person name="Hwang E.-M."/>
            <person name="Le Tran T.C."/>
            <person name="Cha C.-J."/>
        </authorList>
    </citation>
    <scope>NUCLEOTIDE SEQUENCE [LARGE SCALE GENOMIC DNA]</scope>
    <source>
        <strain evidence="9 10">CJ43</strain>
    </source>
</reference>
<dbReference type="Gene3D" id="3.50.30.60">
    <property type="entry name" value="LD-carboxypeptidase A C-terminal domain-like"/>
    <property type="match status" value="1"/>
</dbReference>
<organism evidence="9 10">
    <name type="scientific">Pedobacter aquae</name>
    <dbReference type="NCBI Taxonomy" id="2605747"/>
    <lineage>
        <taxon>Bacteria</taxon>
        <taxon>Pseudomonadati</taxon>
        <taxon>Bacteroidota</taxon>
        <taxon>Sphingobacteriia</taxon>
        <taxon>Sphingobacteriales</taxon>
        <taxon>Sphingobacteriaceae</taxon>
        <taxon>Pedobacter</taxon>
    </lineage>
</organism>
<dbReference type="InterPro" id="IPR027461">
    <property type="entry name" value="Carboxypeptidase_A_C_sf"/>
</dbReference>
<keyword evidence="3" id="KW-0645">Protease</keyword>
<dbReference type="SUPFAM" id="SSF52317">
    <property type="entry name" value="Class I glutamine amidotransferase-like"/>
    <property type="match status" value="1"/>
</dbReference>